<reference evidence="2 3" key="1">
    <citation type="submission" date="2015-11" db="EMBL/GenBank/DDBJ databases">
        <title>Expanding the genomic diversity of Burkholderia species for the development of highly accurate diagnostics.</title>
        <authorList>
            <person name="Sahl J."/>
            <person name="Keim P."/>
            <person name="Wagner D."/>
        </authorList>
    </citation>
    <scope>NUCLEOTIDE SEQUENCE [LARGE SCALE GENOMIC DNA]</scope>
    <source>
        <strain evidence="2 3">MSMB368WGS</strain>
    </source>
</reference>
<evidence type="ECO:0000313" key="2">
    <source>
        <dbReference type="EMBL" id="KWF29944.1"/>
    </source>
</evidence>
<dbReference type="OrthoDB" id="8576090at2"/>
<comment type="caution">
    <text evidence="2">The sequence shown here is derived from an EMBL/GenBank/DDBJ whole genome shotgun (WGS) entry which is preliminary data.</text>
</comment>
<feature type="domain" description="Amidase" evidence="1">
    <location>
        <begin position="28"/>
        <end position="445"/>
    </location>
</feature>
<protein>
    <submittedName>
        <fullName evidence="2">Amidase</fullName>
    </submittedName>
</protein>
<dbReference type="RefSeq" id="WP_060241948.1">
    <property type="nucleotide sequence ID" value="NZ_LPJR01000029.1"/>
</dbReference>
<dbReference type="InterPro" id="IPR023631">
    <property type="entry name" value="Amidase_dom"/>
</dbReference>
<accession>A0A132EGX2</accession>
<dbReference type="InterPro" id="IPR036928">
    <property type="entry name" value="AS_sf"/>
</dbReference>
<dbReference type="AlphaFoldDB" id="A0A132EGX2"/>
<gene>
    <name evidence="2" type="ORF">WT56_16355</name>
</gene>
<dbReference type="Gene3D" id="3.90.1300.10">
    <property type="entry name" value="Amidase signature (AS) domain"/>
    <property type="match status" value="1"/>
</dbReference>
<sequence>MDTTESLNELSAASLIDGYRRKALSPVEVTQAVLARIADWEPLIRATYALDADRALAMARASEARWLRGEPAGPLDGVPVTLKENIATRGVPVPLGCAATELVPAAEDSPPAARLREAGAVFVSKTTMPDFGLLGAAASSFHPLTRNPWDLRRNTGGSSSGAGAAAAAGYGPLHLGTDIGGSVRIPAAFCGVFGFKPSFGRVPVDMPYPSRVTGPLTRTVRDAALAMQTIALPDARDHMSLPYQPVDWLNLARDVKGLRIGLWLEPGNGVRVAPDVRASIERAAAAFEAAGATVVPMRPWISPGTLLAVARFWGARLRGTLAALPEVRRAKVAEFVRCRTLADAGATGDEIYDAYAKMLALRERTVAATRDFDYVLSPTFPQPPFDAEATHLDLDGLHPIEQVVFTIVFNVSEQPAASINCGYTADGLPIGMQIAGRRFDDHGVLQLAQRWEDMCPVRRAWPEPAAARSTV</sequence>
<name>A0A132EGX2_9BURK</name>
<dbReference type="NCBIfam" id="NF005450">
    <property type="entry name" value="PRK07042.1"/>
    <property type="match status" value="1"/>
</dbReference>
<dbReference type="EMBL" id="LPJR01000029">
    <property type="protein sequence ID" value="KWF29944.1"/>
    <property type="molecule type" value="Genomic_DNA"/>
</dbReference>
<evidence type="ECO:0000259" key="1">
    <source>
        <dbReference type="Pfam" id="PF01425"/>
    </source>
</evidence>
<dbReference type="PANTHER" id="PTHR11895:SF173">
    <property type="entry name" value="GLUTAMYL-TRNA AMIDOTRANSFERASE SUBUNIT A"/>
    <property type="match status" value="1"/>
</dbReference>
<dbReference type="InterPro" id="IPR000120">
    <property type="entry name" value="Amidase"/>
</dbReference>
<dbReference type="GO" id="GO:0003824">
    <property type="term" value="F:catalytic activity"/>
    <property type="evidence" value="ECO:0007669"/>
    <property type="project" value="InterPro"/>
</dbReference>
<organism evidence="2 3">
    <name type="scientific">Burkholderia pseudomultivorans</name>
    <dbReference type="NCBI Taxonomy" id="1207504"/>
    <lineage>
        <taxon>Bacteria</taxon>
        <taxon>Pseudomonadati</taxon>
        <taxon>Pseudomonadota</taxon>
        <taxon>Betaproteobacteria</taxon>
        <taxon>Burkholderiales</taxon>
        <taxon>Burkholderiaceae</taxon>
        <taxon>Burkholderia</taxon>
        <taxon>Burkholderia cepacia complex</taxon>
    </lineage>
</organism>
<dbReference type="Pfam" id="PF01425">
    <property type="entry name" value="Amidase"/>
    <property type="match status" value="1"/>
</dbReference>
<dbReference type="Proteomes" id="UP000062912">
    <property type="component" value="Unassembled WGS sequence"/>
</dbReference>
<dbReference type="PANTHER" id="PTHR11895">
    <property type="entry name" value="TRANSAMIDASE"/>
    <property type="match status" value="1"/>
</dbReference>
<proteinExistence type="predicted"/>
<evidence type="ECO:0000313" key="3">
    <source>
        <dbReference type="Proteomes" id="UP000062912"/>
    </source>
</evidence>
<dbReference type="SUPFAM" id="SSF75304">
    <property type="entry name" value="Amidase signature (AS) enzymes"/>
    <property type="match status" value="1"/>
</dbReference>